<keyword evidence="1" id="KW-1133">Transmembrane helix</keyword>
<feature type="transmembrane region" description="Helical" evidence="1">
    <location>
        <begin position="57"/>
        <end position="77"/>
    </location>
</feature>
<keyword evidence="4" id="KW-1185">Reference proteome</keyword>
<protein>
    <recommendedName>
        <fullName evidence="2">DUF6533 domain-containing protein</fullName>
    </recommendedName>
</protein>
<gene>
    <name evidence="3" type="ORF">BD410DRAFT_790059</name>
</gene>
<sequence>MAILPHSSIEPFVQLHIIKCTTITAFSVLVWDYFVLLPDEVSLVWPTRWSLTKCLFVLNRYLVFIDQPMLLYVLLFADDAKVCANTFQALGYISTVRMKVAQWILILRTHAVWGSKKGKSFYVLFSIYVCTIVIDYWALHRYLSGVHSTGVPAPGMKGCTLLFENRDAWISFVLIITVESTLIGLLVYKAVQYFRVGGSTLMTVIYHDGLLYFACILATSITNLVVVIFAPAELSPFLIPLQRDLHSVLCSRILLHIRAVYQTQDGKGQDSIRITGISPNRRTWLGGESETVGLRFNTSEAAPSI</sequence>
<evidence type="ECO:0000313" key="4">
    <source>
        <dbReference type="Proteomes" id="UP000294933"/>
    </source>
</evidence>
<feature type="transmembrane region" description="Helical" evidence="1">
    <location>
        <begin position="168"/>
        <end position="188"/>
    </location>
</feature>
<feature type="non-terminal residue" evidence="3">
    <location>
        <position position="305"/>
    </location>
</feature>
<dbReference type="VEuPathDB" id="FungiDB:BD410DRAFT_790059"/>
<accession>A0A4Y7Q0V0</accession>
<feature type="transmembrane region" description="Helical" evidence="1">
    <location>
        <begin position="209"/>
        <end position="230"/>
    </location>
</feature>
<dbReference type="Pfam" id="PF20151">
    <property type="entry name" value="DUF6533"/>
    <property type="match status" value="1"/>
</dbReference>
<dbReference type="OrthoDB" id="3350812at2759"/>
<organism evidence="3 4">
    <name type="scientific">Rickenella mellea</name>
    <dbReference type="NCBI Taxonomy" id="50990"/>
    <lineage>
        <taxon>Eukaryota</taxon>
        <taxon>Fungi</taxon>
        <taxon>Dikarya</taxon>
        <taxon>Basidiomycota</taxon>
        <taxon>Agaricomycotina</taxon>
        <taxon>Agaricomycetes</taxon>
        <taxon>Hymenochaetales</taxon>
        <taxon>Rickenellaceae</taxon>
        <taxon>Rickenella</taxon>
    </lineage>
</organism>
<name>A0A4Y7Q0V0_9AGAM</name>
<evidence type="ECO:0000259" key="2">
    <source>
        <dbReference type="Pfam" id="PF20151"/>
    </source>
</evidence>
<evidence type="ECO:0000313" key="3">
    <source>
        <dbReference type="EMBL" id="TDL21283.1"/>
    </source>
</evidence>
<proteinExistence type="predicted"/>
<feature type="transmembrane region" description="Helical" evidence="1">
    <location>
        <begin position="121"/>
        <end position="139"/>
    </location>
</feature>
<keyword evidence="1" id="KW-0472">Membrane</keyword>
<dbReference type="EMBL" id="ML170182">
    <property type="protein sequence ID" value="TDL21283.1"/>
    <property type="molecule type" value="Genomic_DNA"/>
</dbReference>
<evidence type="ECO:0000256" key="1">
    <source>
        <dbReference type="SAM" id="Phobius"/>
    </source>
</evidence>
<feature type="transmembrane region" description="Helical" evidence="1">
    <location>
        <begin position="12"/>
        <end position="36"/>
    </location>
</feature>
<feature type="domain" description="DUF6533" evidence="2">
    <location>
        <begin position="21"/>
        <end position="65"/>
    </location>
</feature>
<reference evidence="3 4" key="1">
    <citation type="submission" date="2018-06" db="EMBL/GenBank/DDBJ databases">
        <title>A transcriptomic atlas of mushroom development highlights an independent origin of complex multicellularity.</title>
        <authorList>
            <consortium name="DOE Joint Genome Institute"/>
            <person name="Krizsan K."/>
            <person name="Almasi E."/>
            <person name="Merenyi Z."/>
            <person name="Sahu N."/>
            <person name="Viragh M."/>
            <person name="Koszo T."/>
            <person name="Mondo S."/>
            <person name="Kiss B."/>
            <person name="Balint B."/>
            <person name="Kues U."/>
            <person name="Barry K."/>
            <person name="Hegedus J.C."/>
            <person name="Henrissat B."/>
            <person name="Johnson J."/>
            <person name="Lipzen A."/>
            <person name="Ohm R."/>
            <person name="Nagy I."/>
            <person name="Pangilinan J."/>
            <person name="Yan J."/>
            <person name="Xiong Y."/>
            <person name="Grigoriev I.V."/>
            <person name="Hibbett D.S."/>
            <person name="Nagy L.G."/>
        </authorList>
    </citation>
    <scope>NUCLEOTIDE SEQUENCE [LARGE SCALE GENOMIC DNA]</scope>
    <source>
        <strain evidence="3 4">SZMC22713</strain>
    </source>
</reference>
<keyword evidence="1" id="KW-0812">Transmembrane</keyword>
<dbReference type="AlphaFoldDB" id="A0A4Y7Q0V0"/>
<dbReference type="Proteomes" id="UP000294933">
    <property type="component" value="Unassembled WGS sequence"/>
</dbReference>
<dbReference type="InterPro" id="IPR045340">
    <property type="entry name" value="DUF6533"/>
</dbReference>